<name>A0A7W8LLX5_9SPIR</name>
<dbReference type="SUPFAM" id="SSF52058">
    <property type="entry name" value="L domain-like"/>
    <property type="match status" value="1"/>
</dbReference>
<dbReference type="Pfam" id="PF13306">
    <property type="entry name" value="LRR_5"/>
    <property type="match status" value="1"/>
</dbReference>
<reference evidence="1 2" key="1">
    <citation type="submission" date="2020-08" db="EMBL/GenBank/DDBJ databases">
        <title>Genomic Encyclopedia of Type Strains, Phase IV (KMG-IV): sequencing the most valuable type-strain genomes for metagenomic binning, comparative biology and taxonomic classification.</title>
        <authorList>
            <person name="Goeker M."/>
        </authorList>
    </citation>
    <scope>NUCLEOTIDE SEQUENCE [LARGE SCALE GENOMIC DNA]</scope>
    <source>
        <strain evidence="1 2">DSM 103462</strain>
    </source>
</reference>
<gene>
    <name evidence="1" type="ORF">HNP76_001299</name>
</gene>
<organism evidence="1 2">
    <name type="scientific">Treponema ruminis</name>
    <dbReference type="NCBI Taxonomy" id="744515"/>
    <lineage>
        <taxon>Bacteria</taxon>
        <taxon>Pseudomonadati</taxon>
        <taxon>Spirochaetota</taxon>
        <taxon>Spirochaetia</taxon>
        <taxon>Spirochaetales</taxon>
        <taxon>Treponemataceae</taxon>
        <taxon>Treponema</taxon>
    </lineage>
</organism>
<proteinExistence type="predicted"/>
<dbReference type="RefSeq" id="WP_184658714.1">
    <property type="nucleotide sequence ID" value="NZ_CP031518.1"/>
</dbReference>
<evidence type="ECO:0000313" key="2">
    <source>
        <dbReference type="Proteomes" id="UP000518887"/>
    </source>
</evidence>
<dbReference type="InterPro" id="IPR026906">
    <property type="entry name" value="LRR_5"/>
</dbReference>
<evidence type="ECO:0000313" key="1">
    <source>
        <dbReference type="EMBL" id="MBB5225931.1"/>
    </source>
</evidence>
<dbReference type="InterPro" id="IPR032675">
    <property type="entry name" value="LRR_dom_sf"/>
</dbReference>
<dbReference type="EMBL" id="JACHFQ010000004">
    <property type="protein sequence ID" value="MBB5225931.1"/>
    <property type="molecule type" value="Genomic_DNA"/>
</dbReference>
<keyword evidence="2" id="KW-1185">Reference proteome</keyword>
<evidence type="ECO:0008006" key="3">
    <source>
        <dbReference type="Google" id="ProtNLM"/>
    </source>
</evidence>
<dbReference type="Proteomes" id="UP000518887">
    <property type="component" value="Unassembled WGS sequence"/>
</dbReference>
<dbReference type="AlphaFoldDB" id="A0A7W8LLX5"/>
<accession>A0A7W8LLX5</accession>
<sequence>MRKFSRLMIVISHEGDEASSFSASVVEVTNGDNTVQVADFETALHMLPHKSEVNVIANGTVGNMAIHNIARIIRDSGVLVSLDLSSVRELNKVYDSPFKDNQNLISINFPQNITSINNQAFAGCKNLEHISIPASVQKIGAKAFDGCEKLVVLEFTDPSGWYFKKENGDIVPVSNVNNAEDNPYRFTLPSSPYRNFELQKVSDAQRANVV</sequence>
<comment type="caution">
    <text evidence="1">The sequence shown here is derived from an EMBL/GenBank/DDBJ whole genome shotgun (WGS) entry which is preliminary data.</text>
</comment>
<protein>
    <recommendedName>
        <fullName evidence="3">Leucine-rich repeat domain-containing protein</fullName>
    </recommendedName>
</protein>
<dbReference type="Gene3D" id="3.80.10.10">
    <property type="entry name" value="Ribonuclease Inhibitor"/>
    <property type="match status" value="1"/>
</dbReference>